<evidence type="ECO:0000313" key="4">
    <source>
        <dbReference type="Proteomes" id="UP000183945"/>
    </source>
</evidence>
<dbReference type="Proteomes" id="UP000183945">
    <property type="component" value="Unassembled WGS sequence"/>
</dbReference>
<proteinExistence type="predicted"/>
<organism evidence="3 4">
    <name type="scientific">Salegentibacter echinorum</name>
    <dbReference type="NCBI Taxonomy" id="1073325"/>
    <lineage>
        <taxon>Bacteria</taxon>
        <taxon>Pseudomonadati</taxon>
        <taxon>Bacteroidota</taxon>
        <taxon>Flavobacteriia</taxon>
        <taxon>Flavobacteriales</taxon>
        <taxon>Flavobacteriaceae</taxon>
        <taxon>Salegentibacter</taxon>
    </lineage>
</organism>
<sequence length="97" mass="11887">MKNSEDSYVKARKRVKELKEFYNHLFSYIFVNILLAGINYYSNAWAYPWFLWVVGGWGIGLAFDALKVFRLNPFFSKNWEERKIEEYMNEEKKQRWE</sequence>
<dbReference type="InterPro" id="IPR025698">
    <property type="entry name" value="2TM_dom"/>
</dbReference>
<dbReference type="OrthoDB" id="8965954at2"/>
<keyword evidence="1" id="KW-0472">Membrane</keyword>
<reference evidence="4" key="1">
    <citation type="submission" date="2016-11" db="EMBL/GenBank/DDBJ databases">
        <authorList>
            <person name="Varghese N."/>
            <person name="Submissions S."/>
        </authorList>
    </citation>
    <scope>NUCLEOTIDE SEQUENCE [LARGE SCALE GENOMIC DNA]</scope>
    <source>
        <strain evidence="4">DSM 24579</strain>
    </source>
</reference>
<dbReference type="Pfam" id="PF13239">
    <property type="entry name" value="2TM"/>
    <property type="match status" value="1"/>
</dbReference>
<evidence type="ECO:0000313" key="3">
    <source>
        <dbReference type="EMBL" id="SHF53177.1"/>
    </source>
</evidence>
<dbReference type="STRING" id="1073325.SAMN05444483_101488"/>
<dbReference type="AlphaFoldDB" id="A0A1M5CEZ9"/>
<name>A0A1M5CEZ9_SALEC</name>
<dbReference type="RefSeq" id="WP_072876317.1">
    <property type="nucleotide sequence ID" value="NZ_FQVT01000001.1"/>
</dbReference>
<keyword evidence="1" id="KW-0812">Transmembrane</keyword>
<keyword evidence="4" id="KW-1185">Reference proteome</keyword>
<accession>A0A1M5CEZ9</accession>
<feature type="transmembrane region" description="Helical" evidence="1">
    <location>
        <begin position="47"/>
        <end position="69"/>
    </location>
</feature>
<dbReference type="EMBL" id="FQVT01000001">
    <property type="protein sequence ID" value="SHF53177.1"/>
    <property type="molecule type" value="Genomic_DNA"/>
</dbReference>
<feature type="transmembrane region" description="Helical" evidence="1">
    <location>
        <begin position="21"/>
        <end position="41"/>
    </location>
</feature>
<evidence type="ECO:0000259" key="2">
    <source>
        <dbReference type="Pfam" id="PF13239"/>
    </source>
</evidence>
<keyword evidence="1" id="KW-1133">Transmembrane helix</keyword>
<gene>
    <name evidence="3" type="ORF">SAMN05444483_101488</name>
</gene>
<feature type="domain" description="2TM" evidence="2">
    <location>
        <begin position="10"/>
        <end position="89"/>
    </location>
</feature>
<protein>
    <submittedName>
        <fullName evidence="3">2TM domain-containing protein</fullName>
    </submittedName>
</protein>
<evidence type="ECO:0000256" key="1">
    <source>
        <dbReference type="SAM" id="Phobius"/>
    </source>
</evidence>